<sequence>MHYFWQKILMETMLYSLCWNSKFHKSRQIFLHSLKEVTLLSPVINMAAM</sequence>
<accession>A0A2P2R3H3</accession>
<name>A0A2P2R3H3_RHIMU</name>
<reference evidence="1" key="1">
    <citation type="submission" date="2018-02" db="EMBL/GenBank/DDBJ databases">
        <title>Rhizophora mucronata_Transcriptome.</title>
        <authorList>
            <person name="Meera S.P."/>
            <person name="Sreeshan A."/>
            <person name="Augustine A."/>
        </authorList>
    </citation>
    <scope>NUCLEOTIDE SEQUENCE</scope>
    <source>
        <tissue evidence="1">Leaf</tissue>
    </source>
</reference>
<evidence type="ECO:0000313" key="1">
    <source>
        <dbReference type="EMBL" id="MBX73816.1"/>
    </source>
</evidence>
<dbReference type="EMBL" id="GGEC01093332">
    <property type="protein sequence ID" value="MBX73816.1"/>
    <property type="molecule type" value="Transcribed_RNA"/>
</dbReference>
<proteinExistence type="predicted"/>
<organism evidence="1">
    <name type="scientific">Rhizophora mucronata</name>
    <name type="common">Asiatic mangrove</name>
    <dbReference type="NCBI Taxonomy" id="61149"/>
    <lineage>
        <taxon>Eukaryota</taxon>
        <taxon>Viridiplantae</taxon>
        <taxon>Streptophyta</taxon>
        <taxon>Embryophyta</taxon>
        <taxon>Tracheophyta</taxon>
        <taxon>Spermatophyta</taxon>
        <taxon>Magnoliopsida</taxon>
        <taxon>eudicotyledons</taxon>
        <taxon>Gunneridae</taxon>
        <taxon>Pentapetalae</taxon>
        <taxon>rosids</taxon>
        <taxon>fabids</taxon>
        <taxon>Malpighiales</taxon>
        <taxon>Rhizophoraceae</taxon>
        <taxon>Rhizophora</taxon>
    </lineage>
</organism>
<protein>
    <submittedName>
        <fullName evidence="1">Uncharacterized protein</fullName>
    </submittedName>
</protein>
<dbReference type="AlphaFoldDB" id="A0A2P2R3H3"/>